<evidence type="ECO:0000313" key="2">
    <source>
        <dbReference type="EMBL" id="OTF73796.1"/>
    </source>
</evidence>
<evidence type="ECO:0000313" key="3">
    <source>
        <dbReference type="Proteomes" id="UP000194236"/>
    </source>
</evidence>
<dbReference type="Proteomes" id="UP000194236">
    <property type="component" value="Unassembled WGS sequence"/>
</dbReference>
<feature type="non-terminal residue" evidence="2">
    <location>
        <position position="1"/>
    </location>
</feature>
<keyword evidence="3" id="KW-1185">Reference proteome</keyword>
<gene>
    <name evidence="2" type="ORF">BLA29_009207</name>
</gene>
<reference evidence="2 3" key="1">
    <citation type="submission" date="2017-03" db="EMBL/GenBank/DDBJ databases">
        <title>Genome Survey of Euroglyphus maynei.</title>
        <authorList>
            <person name="Arlian L.G."/>
            <person name="Morgan M.S."/>
            <person name="Rider S.D."/>
        </authorList>
    </citation>
    <scope>NUCLEOTIDE SEQUENCE [LARGE SCALE GENOMIC DNA]</scope>
    <source>
        <strain evidence="2">Arlian Lab</strain>
        <tissue evidence="2">Whole body</tissue>
    </source>
</reference>
<dbReference type="AlphaFoldDB" id="A0A1Y3B2D9"/>
<evidence type="ECO:0000256" key="1">
    <source>
        <dbReference type="SAM" id="Phobius"/>
    </source>
</evidence>
<proteinExistence type="predicted"/>
<accession>A0A1Y3B2D9</accession>
<name>A0A1Y3B2D9_EURMA</name>
<sequence length="90" mass="10117">SILPTVTLAHVDVHIKSIRSLIPKSIPQIGQLRLKLKFDHLYGQLIHGEHCCFTFGYLGGVTYTTLSQAAIAYVAIFILVTNFYLKNFHT</sequence>
<comment type="caution">
    <text evidence="2">The sequence shown here is derived from an EMBL/GenBank/DDBJ whole genome shotgun (WGS) entry which is preliminary data.</text>
</comment>
<protein>
    <submittedName>
        <fullName evidence="2">Uncharacterized protein</fullName>
    </submittedName>
</protein>
<dbReference type="EMBL" id="MUJZ01050093">
    <property type="protein sequence ID" value="OTF73796.1"/>
    <property type="molecule type" value="Genomic_DNA"/>
</dbReference>
<organism evidence="2 3">
    <name type="scientific">Euroglyphus maynei</name>
    <name type="common">Mayne's house dust mite</name>
    <dbReference type="NCBI Taxonomy" id="6958"/>
    <lineage>
        <taxon>Eukaryota</taxon>
        <taxon>Metazoa</taxon>
        <taxon>Ecdysozoa</taxon>
        <taxon>Arthropoda</taxon>
        <taxon>Chelicerata</taxon>
        <taxon>Arachnida</taxon>
        <taxon>Acari</taxon>
        <taxon>Acariformes</taxon>
        <taxon>Sarcoptiformes</taxon>
        <taxon>Astigmata</taxon>
        <taxon>Psoroptidia</taxon>
        <taxon>Analgoidea</taxon>
        <taxon>Pyroglyphidae</taxon>
        <taxon>Pyroglyphinae</taxon>
        <taxon>Euroglyphus</taxon>
    </lineage>
</organism>
<feature type="transmembrane region" description="Helical" evidence="1">
    <location>
        <begin position="66"/>
        <end position="85"/>
    </location>
</feature>
<keyword evidence="1" id="KW-1133">Transmembrane helix</keyword>
<keyword evidence="1" id="KW-0472">Membrane</keyword>
<keyword evidence="1" id="KW-0812">Transmembrane</keyword>